<evidence type="ECO:0000313" key="3">
    <source>
        <dbReference type="Proteomes" id="UP000465360"/>
    </source>
</evidence>
<organism evidence="2 3">
    <name type="scientific">Mycobacterium bourgelatii</name>
    <dbReference type="NCBI Taxonomy" id="1273442"/>
    <lineage>
        <taxon>Bacteria</taxon>
        <taxon>Bacillati</taxon>
        <taxon>Actinomycetota</taxon>
        <taxon>Actinomycetes</taxon>
        <taxon>Mycobacteriales</taxon>
        <taxon>Mycobacteriaceae</taxon>
        <taxon>Mycobacterium</taxon>
    </lineage>
</organism>
<evidence type="ECO:0000256" key="1">
    <source>
        <dbReference type="SAM" id="MobiDB-lite"/>
    </source>
</evidence>
<sequence>MTNSQPEIRRFRIRSHPNADQHTMLQRAEEKARSEVAANEEVFDVHVDDVVHMKATDLWYFSYQALKPGDARVARPQTLPH</sequence>
<dbReference type="Proteomes" id="UP000465360">
    <property type="component" value="Unassembled WGS sequence"/>
</dbReference>
<dbReference type="EMBL" id="BLKZ01000001">
    <property type="protein sequence ID" value="GFG89509.1"/>
    <property type="molecule type" value="Genomic_DNA"/>
</dbReference>
<accession>A0A7I9YLJ5</accession>
<dbReference type="RefSeq" id="WP_163709879.1">
    <property type="nucleotide sequence ID" value="NZ_BLKZ01000001.1"/>
</dbReference>
<name>A0A7I9YLJ5_MYCBU</name>
<keyword evidence="3" id="KW-1185">Reference proteome</keyword>
<gene>
    <name evidence="2" type="ORF">MBOU_15510</name>
</gene>
<evidence type="ECO:0000313" key="2">
    <source>
        <dbReference type="EMBL" id="GFG89509.1"/>
    </source>
</evidence>
<proteinExistence type="predicted"/>
<feature type="region of interest" description="Disordered" evidence="1">
    <location>
        <begin position="1"/>
        <end position="32"/>
    </location>
</feature>
<reference evidence="2 3" key="1">
    <citation type="journal article" date="2019" name="Emerg. Microbes Infect.">
        <title>Comprehensive subspecies identification of 175 nontuberculous mycobacteria species based on 7547 genomic profiles.</title>
        <authorList>
            <person name="Matsumoto Y."/>
            <person name="Kinjo T."/>
            <person name="Motooka D."/>
            <person name="Nabeya D."/>
            <person name="Jung N."/>
            <person name="Uechi K."/>
            <person name="Horii T."/>
            <person name="Iida T."/>
            <person name="Fujita J."/>
            <person name="Nakamura S."/>
        </authorList>
    </citation>
    <scope>NUCLEOTIDE SEQUENCE [LARGE SCALE GENOMIC DNA]</scope>
    <source>
        <strain evidence="2 3">JCM 30725</strain>
    </source>
</reference>
<dbReference type="AlphaFoldDB" id="A0A7I9YLJ5"/>
<protein>
    <submittedName>
        <fullName evidence="2">Uncharacterized protein</fullName>
    </submittedName>
</protein>
<comment type="caution">
    <text evidence="2">The sequence shown here is derived from an EMBL/GenBank/DDBJ whole genome shotgun (WGS) entry which is preliminary data.</text>
</comment>